<name>A0A937DD91_9BACT</name>
<dbReference type="GO" id="GO:0032993">
    <property type="term" value="C:protein-DNA complex"/>
    <property type="evidence" value="ECO:0007669"/>
    <property type="project" value="TreeGrafter"/>
</dbReference>
<dbReference type="Gene3D" id="3.40.50.2300">
    <property type="match status" value="1"/>
</dbReference>
<feature type="domain" description="Response regulatory" evidence="6">
    <location>
        <begin position="4"/>
        <end position="118"/>
    </location>
</feature>
<dbReference type="Proteomes" id="UP000642920">
    <property type="component" value="Unassembled WGS sequence"/>
</dbReference>
<evidence type="ECO:0000313" key="9">
    <source>
        <dbReference type="Proteomes" id="UP000642920"/>
    </source>
</evidence>
<dbReference type="InterPro" id="IPR039420">
    <property type="entry name" value="WalR-like"/>
</dbReference>
<comment type="caution">
    <text evidence="8">The sequence shown here is derived from an EMBL/GenBank/DDBJ whole genome shotgun (WGS) entry which is preliminary data.</text>
</comment>
<dbReference type="SUPFAM" id="SSF52172">
    <property type="entry name" value="CheY-like"/>
    <property type="match status" value="1"/>
</dbReference>
<evidence type="ECO:0000256" key="5">
    <source>
        <dbReference type="PROSITE-ProRule" id="PRU01091"/>
    </source>
</evidence>
<dbReference type="GO" id="GO:0000976">
    <property type="term" value="F:transcription cis-regulatory region binding"/>
    <property type="evidence" value="ECO:0007669"/>
    <property type="project" value="TreeGrafter"/>
</dbReference>
<dbReference type="PANTHER" id="PTHR48111:SF40">
    <property type="entry name" value="PHOSPHATE REGULON TRANSCRIPTIONAL REGULATORY PROTEIN PHOB"/>
    <property type="match status" value="1"/>
</dbReference>
<evidence type="ECO:0000313" key="8">
    <source>
        <dbReference type="EMBL" id="MBL0763967.1"/>
    </source>
</evidence>
<evidence type="ECO:0000256" key="2">
    <source>
        <dbReference type="ARBA" id="ARBA00023012"/>
    </source>
</evidence>
<dbReference type="GO" id="GO:0005829">
    <property type="term" value="C:cytosol"/>
    <property type="evidence" value="ECO:0007669"/>
    <property type="project" value="TreeGrafter"/>
</dbReference>
<organism evidence="8 9">
    <name type="scientific">Marivirga atlantica</name>
    <dbReference type="NCBI Taxonomy" id="1548457"/>
    <lineage>
        <taxon>Bacteria</taxon>
        <taxon>Pseudomonadati</taxon>
        <taxon>Bacteroidota</taxon>
        <taxon>Cytophagia</taxon>
        <taxon>Cytophagales</taxon>
        <taxon>Marivirgaceae</taxon>
        <taxon>Marivirga</taxon>
    </lineage>
</organism>
<evidence type="ECO:0000259" key="7">
    <source>
        <dbReference type="PROSITE" id="PS51755"/>
    </source>
</evidence>
<dbReference type="PROSITE" id="PS51755">
    <property type="entry name" value="OMPR_PHOB"/>
    <property type="match status" value="1"/>
</dbReference>
<dbReference type="InterPro" id="IPR036388">
    <property type="entry name" value="WH-like_DNA-bd_sf"/>
</dbReference>
<dbReference type="PANTHER" id="PTHR48111">
    <property type="entry name" value="REGULATOR OF RPOS"/>
    <property type="match status" value="1"/>
</dbReference>
<dbReference type="InterPro" id="IPR001867">
    <property type="entry name" value="OmpR/PhoB-type_DNA-bd"/>
</dbReference>
<dbReference type="SMART" id="SM00448">
    <property type="entry name" value="REC"/>
    <property type="match status" value="1"/>
</dbReference>
<dbReference type="CDD" id="cd00383">
    <property type="entry name" value="trans_reg_C"/>
    <property type="match status" value="1"/>
</dbReference>
<proteinExistence type="predicted"/>
<sequence length="222" mass="25485">MKSRVLLVEDDNSLNFVLKDALQHADYSIDSFFDGQSALDDFKPQYYHVAIIDVMLPILDGFNLAKQLKQIDKDLPIIFLTARSAEEDKINGFKIGADDYLTKPFSVKELLARLNVIINRSGRQTQDKIGAFIFSEETLTLSKDELEIKLTQREAALLKYFCQHKNQLLKREEILKAVWGDDDYFMGRSLDVFISKIRKYLEADKSVSIKNHHGVGFKLTCD</sequence>
<dbReference type="Gene3D" id="1.10.10.10">
    <property type="entry name" value="Winged helix-like DNA-binding domain superfamily/Winged helix DNA-binding domain"/>
    <property type="match status" value="1"/>
</dbReference>
<dbReference type="CDD" id="cd17574">
    <property type="entry name" value="REC_OmpR"/>
    <property type="match status" value="1"/>
</dbReference>
<dbReference type="InterPro" id="IPR001789">
    <property type="entry name" value="Sig_transdc_resp-reg_receiver"/>
</dbReference>
<dbReference type="PROSITE" id="PS50110">
    <property type="entry name" value="RESPONSE_REGULATORY"/>
    <property type="match status" value="1"/>
</dbReference>
<evidence type="ECO:0000259" key="6">
    <source>
        <dbReference type="PROSITE" id="PS50110"/>
    </source>
</evidence>
<dbReference type="GO" id="GO:0000156">
    <property type="term" value="F:phosphorelay response regulator activity"/>
    <property type="evidence" value="ECO:0007669"/>
    <property type="project" value="TreeGrafter"/>
</dbReference>
<gene>
    <name evidence="8" type="ORF">JKP34_01810</name>
</gene>
<reference evidence="8" key="1">
    <citation type="submission" date="2021-01" db="EMBL/GenBank/DDBJ databases">
        <title>Marivirga sp. nov., isolated from intertidal surface sediments.</title>
        <authorList>
            <person name="Zhang M."/>
        </authorList>
    </citation>
    <scope>NUCLEOTIDE SEQUENCE</scope>
    <source>
        <strain evidence="8">SM1354</strain>
    </source>
</reference>
<dbReference type="Gene3D" id="6.10.250.690">
    <property type="match status" value="1"/>
</dbReference>
<dbReference type="GO" id="GO:0006355">
    <property type="term" value="P:regulation of DNA-templated transcription"/>
    <property type="evidence" value="ECO:0007669"/>
    <property type="project" value="InterPro"/>
</dbReference>
<feature type="domain" description="OmpR/PhoB-type" evidence="7">
    <location>
        <begin position="124"/>
        <end position="221"/>
    </location>
</feature>
<dbReference type="AlphaFoldDB" id="A0A937DD91"/>
<dbReference type="InterPro" id="IPR016032">
    <property type="entry name" value="Sig_transdc_resp-reg_C-effctor"/>
</dbReference>
<dbReference type="SMART" id="SM00862">
    <property type="entry name" value="Trans_reg_C"/>
    <property type="match status" value="1"/>
</dbReference>
<dbReference type="Pfam" id="PF00072">
    <property type="entry name" value="Response_reg"/>
    <property type="match status" value="1"/>
</dbReference>
<keyword evidence="3 5" id="KW-0238">DNA-binding</keyword>
<evidence type="ECO:0000256" key="1">
    <source>
        <dbReference type="ARBA" id="ARBA00022553"/>
    </source>
</evidence>
<feature type="modified residue" description="4-aspartylphosphate" evidence="4">
    <location>
        <position position="53"/>
    </location>
</feature>
<dbReference type="RefSeq" id="WP_201917100.1">
    <property type="nucleotide sequence ID" value="NZ_JAERQG010000001.1"/>
</dbReference>
<dbReference type="Pfam" id="PF00486">
    <property type="entry name" value="Trans_reg_C"/>
    <property type="match status" value="1"/>
</dbReference>
<keyword evidence="2" id="KW-0902">Two-component regulatory system</keyword>
<keyword evidence="9" id="KW-1185">Reference proteome</keyword>
<evidence type="ECO:0000256" key="3">
    <source>
        <dbReference type="ARBA" id="ARBA00023125"/>
    </source>
</evidence>
<dbReference type="SUPFAM" id="SSF46894">
    <property type="entry name" value="C-terminal effector domain of the bipartite response regulators"/>
    <property type="match status" value="1"/>
</dbReference>
<dbReference type="InterPro" id="IPR011006">
    <property type="entry name" value="CheY-like_superfamily"/>
</dbReference>
<feature type="DNA-binding region" description="OmpR/PhoB-type" evidence="5">
    <location>
        <begin position="124"/>
        <end position="221"/>
    </location>
</feature>
<keyword evidence="1 4" id="KW-0597">Phosphoprotein</keyword>
<accession>A0A937DD91</accession>
<dbReference type="EMBL" id="JAERQG010000001">
    <property type="protein sequence ID" value="MBL0763967.1"/>
    <property type="molecule type" value="Genomic_DNA"/>
</dbReference>
<evidence type="ECO:0000256" key="4">
    <source>
        <dbReference type="PROSITE-ProRule" id="PRU00169"/>
    </source>
</evidence>
<protein>
    <submittedName>
        <fullName evidence="8">Response regulator transcription factor</fullName>
    </submittedName>
</protein>